<dbReference type="SUPFAM" id="SSF53335">
    <property type="entry name" value="S-adenosyl-L-methionine-dependent methyltransferases"/>
    <property type="match status" value="1"/>
</dbReference>
<gene>
    <name evidence="1" type="ORF">CFP71_28220</name>
</gene>
<sequence length="296" mass="32313">MPDHTSHPDAPAIPDSGHAWPIVSLAELRVALAGVCQHAEPAAVASAIRGCRPGFDRTIEAEYRARNRVIDWAAGAGIRQFVALRPDLPPLRMVHEVLPPGQGYRVSYLLDDNEPAVRTRIVTTYRLTSGVDWLSSTPGIEQCLRMAHGIRAITLTRPVCVLASTALQHTHDPHTLLNGLWNVLPPGSWVAVNQVLPLASDTPLEPGDPPACPVFERHTRTPLILRTATELDALFGHPHHWDLTTAGPAQLLDTRHHPPPLSTTDSPSALITRIAVRPPRTRSHELMPGTQEHTTS</sequence>
<protein>
    <submittedName>
        <fullName evidence="1">Uncharacterized protein</fullName>
    </submittedName>
</protein>
<dbReference type="EMBL" id="NMQT01000102">
    <property type="protein sequence ID" value="OXM50318.1"/>
    <property type="molecule type" value="Genomic_DNA"/>
</dbReference>
<dbReference type="Proteomes" id="UP000215223">
    <property type="component" value="Unassembled WGS sequence"/>
</dbReference>
<proteinExistence type="predicted"/>
<dbReference type="Pfam" id="PF04672">
    <property type="entry name" value="Methyltransf_19"/>
    <property type="match status" value="1"/>
</dbReference>
<keyword evidence="2" id="KW-1185">Reference proteome</keyword>
<dbReference type="OrthoDB" id="3636912at2"/>
<name>A0A229RUG6_9PSEU</name>
<dbReference type="AlphaFoldDB" id="A0A229RUG6"/>
<organism evidence="1 2">
    <name type="scientific">Amycolatopsis thailandensis</name>
    <dbReference type="NCBI Taxonomy" id="589330"/>
    <lineage>
        <taxon>Bacteria</taxon>
        <taxon>Bacillati</taxon>
        <taxon>Actinomycetota</taxon>
        <taxon>Actinomycetes</taxon>
        <taxon>Pseudonocardiales</taxon>
        <taxon>Pseudonocardiaceae</taxon>
        <taxon>Amycolatopsis</taxon>
    </lineage>
</organism>
<dbReference type="RefSeq" id="WP_093936979.1">
    <property type="nucleotide sequence ID" value="NZ_NMQT01000102.1"/>
</dbReference>
<dbReference type="InterPro" id="IPR029063">
    <property type="entry name" value="SAM-dependent_MTases_sf"/>
</dbReference>
<dbReference type="Gene3D" id="3.40.50.150">
    <property type="entry name" value="Vaccinia Virus protein VP39"/>
    <property type="match status" value="1"/>
</dbReference>
<accession>A0A229RUG6</accession>
<evidence type="ECO:0000313" key="1">
    <source>
        <dbReference type="EMBL" id="OXM50318.1"/>
    </source>
</evidence>
<reference evidence="1 2" key="1">
    <citation type="submission" date="2017-07" db="EMBL/GenBank/DDBJ databases">
        <title>Amycolatopsis thailandensis Genome sequencing and assembly.</title>
        <authorList>
            <person name="Kaur N."/>
            <person name="Mayilraj S."/>
        </authorList>
    </citation>
    <scope>NUCLEOTIDE SEQUENCE [LARGE SCALE GENOMIC DNA]</scope>
    <source>
        <strain evidence="1 2">JCM 16380</strain>
    </source>
</reference>
<dbReference type="InterPro" id="IPR006764">
    <property type="entry name" value="SAM_dep_MeTrfase_SAV2177_type"/>
</dbReference>
<evidence type="ECO:0000313" key="2">
    <source>
        <dbReference type="Proteomes" id="UP000215223"/>
    </source>
</evidence>
<comment type="caution">
    <text evidence="1">The sequence shown here is derived from an EMBL/GenBank/DDBJ whole genome shotgun (WGS) entry which is preliminary data.</text>
</comment>